<accession>A0A8S1BQL7</accession>
<evidence type="ECO:0000313" key="2">
    <source>
        <dbReference type="EMBL" id="CAB3361726.1"/>
    </source>
</evidence>
<keyword evidence="1" id="KW-0812">Transmembrane</keyword>
<keyword evidence="1" id="KW-0472">Membrane</keyword>
<dbReference type="Proteomes" id="UP000494165">
    <property type="component" value="Unassembled WGS sequence"/>
</dbReference>
<evidence type="ECO:0000313" key="3">
    <source>
        <dbReference type="Proteomes" id="UP000494165"/>
    </source>
</evidence>
<dbReference type="AlphaFoldDB" id="A0A8S1BQL7"/>
<proteinExistence type="predicted"/>
<reference evidence="2 3" key="1">
    <citation type="submission" date="2020-04" db="EMBL/GenBank/DDBJ databases">
        <authorList>
            <person name="Alioto T."/>
            <person name="Alioto T."/>
            <person name="Gomez Garrido J."/>
        </authorList>
    </citation>
    <scope>NUCLEOTIDE SEQUENCE [LARGE SCALE GENOMIC DNA]</scope>
</reference>
<dbReference type="OrthoDB" id="2127281at2759"/>
<keyword evidence="3" id="KW-1185">Reference proteome</keyword>
<gene>
    <name evidence="2" type="ORF">CLODIP_2_CD15810</name>
</gene>
<protein>
    <submittedName>
        <fullName evidence="2">Uncharacterized protein</fullName>
    </submittedName>
</protein>
<keyword evidence="1" id="KW-1133">Transmembrane helix</keyword>
<sequence length="168" mass="19204">MENMVKTVEQFFDDNTTVVYALLAVTALLNVLNFVQLIVMHLSVKREEKKMASRPMELQGSAQQEAVEEENYMYGQIGAKPRVEQEENIMYGKVGTEKNGYATQPKIETRLRAPGIIEQEENCMYGVITPDIRPATIIAEQEEENCIIVQLEGERYYAHFKNLYNCGT</sequence>
<dbReference type="EMBL" id="CADEPI010000006">
    <property type="protein sequence ID" value="CAB3361726.1"/>
    <property type="molecule type" value="Genomic_DNA"/>
</dbReference>
<feature type="transmembrane region" description="Helical" evidence="1">
    <location>
        <begin position="20"/>
        <end position="44"/>
    </location>
</feature>
<name>A0A8S1BQL7_9INSE</name>
<evidence type="ECO:0000256" key="1">
    <source>
        <dbReference type="SAM" id="Phobius"/>
    </source>
</evidence>
<organism evidence="2 3">
    <name type="scientific">Cloeon dipterum</name>
    <dbReference type="NCBI Taxonomy" id="197152"/>
    <lineage>
        <taxon>Eukaryota</taxon>
        <taxon>Metazoa</taxon>
        <taxon>Ecdysozoa</taxon>
        <taxon>Arthropoda</taxon>
        <taxon>Hexapoda</taxon>
        <taxon>Insecta</taxon>
        <taxon>Pterygota</taxon>
        <taxon>Palaeoptera</taxon>
        <taxon>Ephemeroptera</taxon>
        <taxon>Pisciforma</taxon>
        <taxon>Baetidae</taxon>
        <taxon>Cloeon</taxon>
    </lineage>
</organism>
<comment type="caution">
    <text evidence="2">The sequence shown here is derived from an EMBL/GenBank/DDBJ whole genome shotgun (WGS) entry which is preliminary data.</text>
</comment>